<dbReference type="InterPro" id="IPR015517">
    <property type="entry name" value="dCMP_deaminase-rel"/>
</dbReference>
<keyword evidence="4" id="KW-0862">Zinc</keyword>
<evidence type="ECO:0000256" key="4">
    <source>
        <dbReference type="ARBA" id="ARBA00022833"/>
    </source>
</evidence>
<evidence type="ECO:0000313" key="8">
    <source>
        <dbReference type="Proteomes" id="UP001296706"/>
    </source>
</evidence>
<dbReference type="InterPro" id="IPR016193">
    <property type="entry name" value="Cytidine_deaminase-like"/>
</dbReference>
<protein>
    <recommendedName>
        <fullName evidence="6">CMP/dCMP-type deaminase domain-containing protein</fullName>
    </recommendedName>
</protein>
<dbReference type="EMBL" id="JAAXKY010000131">
    <property type="protein sequence ID" value="NMH81126.1"/>
    <property type="molecule type" value="Genomic_DNA"/>
</dbReference>
<sequence>MISSTCESSASHTQDCTTRRSTCPRLSVGAVPARDGRDLSGGYNGSPRGLPHSVHVDDEPCTDSLHAEETALLNAAYHGVSSRGTALYCTHSPCKACTGRIINVAVVAVVYALPYRSDAGLARLAVAGVLVEKLQEAGCLPTEA</sequence>
<accession>A0ABX1RMT2</accession>
<evidence type="ECO:0000259" key="6">
    <source>
        <dbReference type="PROSITE" id="PS51747"/>
    </source>
</evidence>
<evidence type="ECO:0000313" key="7">
    <source>
        <dbReference type="EMBL" id="NMH81126.1"/>
    </source>
</evidence>
<reference evidence="7 8" key="1">
    <citation type="submission" date="2020-04" db="EMBL/GenBank/DDBJ databases">
        <authorList>
            <person name="Klaysubun C."/>
            <person name="Duangmal K."/>
            <person name="Lipun K."/>
        </authorList>
    </citation>
    <scope>NUCLEOTIDE SEQUENCE [LARGE SCALE GENOMIC DNA]</scope>
    <source>
        <strain evidence="7 8">JCM 11839</strain>
    </source>
</reference>
<organism evidence="7 8">
    <name type="scientific">Pseudonocardia xinjiangensis</name>
    <dbReference type="NCBI Taxonomy" id="75289"/>
    <lineage>
        <taxon>Bacteria</taxon>
        <taxon>Bacillati</taxon>
        <taxon>Actinomycetota</taxon>
        <taxon>Actinomycetes</taxon>
        <taxon>Pseudonocardiales</taxon>
        <taxon>Pseudonocardiaceae</taxon>
        <taxon>Pseudonocardia</taxon>
    </lineage>
</organism>
<dbReference type="RefSeq" id="WP_169399168.1">
    <property type="nucleotide sequence ID" value="NZ_BAAAJH010000001.1"/>
</dbReference>
<keyword evidence="3" id="KW-0378">Hydrolase</keyword>
<evidence type="ECO:0000256" key="2">
    <source>
        <dbReference type="ARBA" id="ARBA00022723"/>
    </source>
</evidence>
<feature type="region of interest" description="Disordered" evidence="5">
    <location>
        <begin position="27"/>
        <end position="49"/>
    </location>
</feature>
<evidence type="ECO:0000256" key="5">
    <source>
        <dbReference type="SAM" id="MobiDB-lite"/>
    </source>
</evidence>
<dbReference type="PANTHER" id="PTHR11086">
    <property type="entry name" value="DEOXYCYTIDYLATE DEAMINASE-RELATED"/>
    <property type="match status" value="1"/>
</dbReference>
<dbReference type="Proteomes" id="UP001296706">
    <property type="component" value="Unassembled WGS sequence"/>
</dbReference>
<feature type="domain" description="CMP/dCMP-type deaminase" evidence="6">
    <location>
        <begin position="5"/>
        <end position="124"/>
    </location>
</feature>
<dbReference type="SUPFAM" id="SSF53927">
    <property type="entry name" value="Cytidine deaminase-like"/>
    <property type="match status" value="1"/>
</dbReference>
<dbReference type="PROSITE" id="PS51747">
    <property type="entry name" value="CYT_DCMP_DEAMINASES_2"/>
    <property type="match status" value="1"/>
</dbReference>
<dbReference type="InterPro" id="IPR002125">
    <property type="entry name" value="CMP_dCMP_dom"/>
</dbReference>
<evidence type="ECO:0000256" key="1">
    <source>
        <dbReference type="ARBA" id="ARBA00006576"/>
    </source>
</evidence>
<comment type="caution">
    <text evidence="7">The sequence shown here is derived from an EMBL/GenBank/DDBJ whole genome shotgun (WGS) entry which is preliminary data.</text>
</comment>
<name>A0ABX1RMT2_9PSEU</name>
<evidence type="ECO:0000256" key="3">
    <source>
        <dbReference type="ARBA" id="ARBA00022801"/>
    </source>
</evidence>
<comment type="similarity">
    <text evidence="1">Belongs to the cytidine and deoxycytidylate deaminase family.</text>
</comment>
<dbReference type="Pfam" id="PF00383">
    <property type="entry name" value="dCMP_cyt_deam_1"/>
    <property type="match status" value="1"/>
</dbReference>
<keyword evidence="8" id="KW-1185">Reference proteome</keyword>
<keyword evidence="2" id="KW-0479">Metal-binding</keyword>
<dbReference type="InterPro" id="IPR016192">
    <property type="entry name" value="APOBEC/CMP_deaminase_Zn-bd"/>
</dbReference>
<dbReference type="PROSITE" id="PS00903">
    <property type="entry name" value="CYT_DCMP_DEAMINASES_1"/>
    <property type="match status" value="1"/>
</dbReference>
<dbReference type="PANTHER" id="PTHR11086:SF18">
    <property type="entry name" value="DEOXYCYTIDYLATE DEAMINASE"/>
    <property type="match status" value="1"/>
</dbReference>
<gene>
    <name evidence="7" type="ORF">HF577_29035</name>
</gene>
<proteinExistence type="inferred from homology"/>
<dbReference type="Gene3D" id="3.40.140.10">
    <property type="entry name" value="Cytidine Deaminase, domain 2"/>
    <property type="match status" value="1"/>
</dbReference>